<dbReference type="GO" id="GO:0006167">
    <property type="term" value="P:AMP biosynthetic process"/>
    <property type="evidence" value="ECO:0007669"/>
    <property type="project" value="TreeGrafter"/>
</dbReference>
<dbReference type="InterPro" id="IPR015797">
    <property type="entry name" value="NUDIX_hydrolase-like_dom_sf"/>
</dbReference>
<dbReference type="Gene3D" id="3.90.79.10">
    <property type="entry name" value="Nucleoside Triphosphate Pyrophosphohydrolase"/>
    <property type="match status" value="1"/>
</dbReference>
<dbReference type="GO" id="GO:0006754">
    <property type="term" value="P:ATP biosynthetic process"/>
    <property type="evidence" value="ECO:0007669"/>
    <property type="project" value="TreeGrafter"/>
</dbReference>
<dbReference type="InterPro" id="IPR000086">
    <property type="entry name" value="NUDIX_hydrolase_dom"/>
</dbReference>
<proteinExistence type="predicted"/>
<protein>
    <submittedName>
        <fullName evidence="2">NUDIX hydrolase</fullName>
    </submittedName>
</protein>
<dbReference type="PANTHER" id="PTHR21340:SF7">
    <property type="entry name" value="NUDIX HYDROLASE DOMAIN-CONTAINING PROTEIN"/>
    <property type="match status" value="1"/>
</dbReference>
<accession>A0A0G1Y3G0</accession>
<dbReference type="PROSITE" id="PS51462">
    <property type="entry name" value="NUDIX"/>
    <property type="match status" value="1"/>
</dbReference>
<dbReference type="PANTHER" id="PTHR21340">
    <property type="entry name" value="DIADENOSINE 5,5-P1,P4-TETRAPHOSPHATE PYROPHOSPHOHYDROLASE MUTT"/>
    <property type="match status" value="1"/>
</dbReference>
<evidence type="ECO:0000313" key="3">
    <source>
        <dbReference type="Proteomes" id="UP000033852"/>
    </source>
</evidence>
<dbReference type="EMBL" id="LCRR01000004">
    <property type="protein sequence ID" value="KKW37685.1"/>
    <property type="molecule type" value="Genomic_DNA"/>
</dbReference>
<feature type="domain" description="Nudix hydrolase" evidence="1">
    <location>
        <begin position="26"/>
        <end position="180"/>
    </location>
</feature>
<comment type="caution">
    <text evidence="2">The sequence shown here is derived from an EMBL/GenBank/DDBJ whole genome shotgun (WGS) entry which is preliminary data.</text>
</comment>
<gene>
    <name evidence="2" type="ORF">UY86_C0004G0014</name>
</gene>
<dbReference type="STRING" id="1618607.UY86_C0004G0014"/>
<reference evidence="2 3" key="1">
    <citation type="journal article" date="2015" name="Nature">
        <title>rRNA introns, odd ribosomes, and small enigmatic genomes across a large radiation of phyla.</title>
        <authorList>
            <person name="Brown C.T."/>
            <person name="Hug L.A."/>
            <person name="Thomas B.C."/>
            <person name="Sharon I."/>
            <person name="Castelle C.J."/>
            <person name="Singh A."/>
            <person name="Wilkins M.J."/>
            <person name="Williams K.H."/>
            <person name="Banfield J.F."/>
        </authorList>
    </citation>
    <scope>NUCLEOTIDE SEQUENCE [LARGE SCALE GENOMIC DNA]</scope>
</reference>
<evidence type="ECO:0000259" key="1">
    <source>
        <dbReference type="PROSITE" id="PS51462"/>
    </source>
</evidence>
<keyword evidence="2" id="KW-0378">Hydrolase</keyword>
<organism evidence="2 3">
    <name type="scientific">Candidatus Adlerbacteria bacterium GW2011_GWB1_54_7</name>
    <dbReference type="NCBI Taxonomy" id="1618607"/>
    <lineage>
        <taxon>Bacteria</taxon>
        <taxon>Candidatus Adleribacteriota</taxon>
    </lineage>
</organism>
<name>A0A0G1Y3G0_9BACT</name>
<evidence type="ECO:0000313" key="2">
    <source>
        <dbReference type="EMBL" id="KKW37685.1"/>
    </source>
</evidence>
<sequence>MSPIAPLGTAMSPQTPSVRISTPDLMAVISAGLLMYRMRSGPEILLAHYGGPYWIKKDKGAWGIPKGQAESGEKSLEDLLQVAKREFEEETSFEPRGDFEYLTTIERSDGKKVHVWVFEGDADLSKFKSNTIVMEWPPRSGRKIEIPEVDKGAFFRLEEAKEKIIPYQLGILATFEEWIKKKVV</sequence>
<dbReference type="AlphaFoldDB" id="A0A0G1Y3G0"/>
<dbReference type="InterPro" id="IPR051325">
    <property type="entry name" value="Nudix_hydrolase_domain"/>
</dbReference>
<dbReference type="Proteomes" id="UP000033852">
    <property type="component" value="Unassembled WGS sequence"/>
</dbReference>
<dbReference type="Pfam" id="PF00293">
    <property type="entry name" value="NUDIX"/>
    <property type="match status" value="1"/>
</dbReference>
<dbReference type="SUPFAM" id="SSF55811">
    <property type="entry name" value="Nudix"/>
    <property type="match status" value="1"/>
</dbReference>
<dbReference type="GO" id="GO:0004081">
    <property type="term" value="F:bis(5'-nucleosyl)-tetraphosphatase (asymmetrical) activity"/>
    <property type="evidence" value="ECO:0007669"/>
    <property type="project" value="TreeGrafter"/>
</dbReference>